<keyword evidence="6" id="KW-1185">Reference proteome</keyword>
<evidence type="ECO:0000256" key="1">
    <source>
        <dbReference type="ARBA" id="ARBA00008779"/>
    </source>
</evidence>
<organism evidence="5 6">
    <name type="scientific">Flectobacillus longus</name>
    <dbReference type="NCBI Taxonomy" id="2984207"/>
    <lineage>
        <taxon>Bacteria</taxon>
        <taxon>Pseudomonadati</taxon>
        <taxon>Bacteroidota</taxon>
        <taxon>Cytophagia</taxon>
        <taxon>Cytophagales</taxon>
        <taxon>Flectobacillaceae</taxon>
        <taxon>Flectobacillus</taxon>
    </lineage>
</organism>
<name>A0ABT6YUM2_9BACT</name>
<evidence type="ECO:0000313" key="6">
    <source>
        <dbReference type="Proteomes" id="UP001236569"/>
    </source>
</evidence>
<reference evidence="5 6" key="1">
    <citation type="submission" date="2023-05" db="EMBL/GenBank/DDBJ databases">
        <title>Novel species of genus Flectobacillus isolated from stream in China.</title>
        <authorList>
            <person name="Lu H."/>
        </authorList>
    </citation>
    <scope>NUCLEOTIDE SEQUENCE [LARGE SCALE GENOMIC DNA]</scope>
    <source>
        <strain evidence="5 6">DC10W</strain>
    </source>
</reference>
<dbReference type="SUPFAM" id="SSF53649">
    <property type="entry name" value="Alkaline phosphatase-like"/>
    <property type="match status" value="1"/>
</dbReference>
<evidence type="ECO:0000259" key="4">
    <source>
        <dbReference type="Pfam" id="PF00884"/>
    </source>
</evidence>
<accession>A0ABT6YUM2</accession>
<keyword evidence="2" id="KW-0378">Hydrolase</keyword>
<dbReference type="CDD" id="cd16026">
    <property type="entry name" value="GALNS_like"/>
    <property type="match status" value="1"/>
</dbReference>
<dbReference type="Gene3D" id="3.30.1120.10">
    <property type="match status" value="1"/>
</dbReference>
<feature type="domain" description="Sulfatase N-terminal" evidence="4">
    <location>
        <begin position="13"/>
        <end position="330"/>
    </location>
</feature>
<dbReference type="Pfam" id="PF00884">
    <property type="entry name" value="Sulfatase"/>
    <property type="match status" value="1"/>
</dbReference>
<comment type="similarity">
    <text evidence="1">Belongs to the sulfatase family.</text>
</comment>
<dbReference type="Gene3D" id="3.40.720.10">
    <property type="entry name" value="Alkaline Phosphatase, subunit A"/>
    <property type="match status" value="1"/>
</dbReference>
<dbReference type="PANTHER" id="PTHR42693:SF53">
    <property type="entry name" value="ENDO-4-O-SULFATASE"/>
    <property type="match status" value="1"/>
</dbReference>
<comment type="caution">
    <text evidence="5">The sequence shown here is derived from an EMBL/GenBank/DDBJ whole genome shotgun (WGS) entry which is preliminary data.</text>
</comment>
<dbReference type="InterPro" id="IPR000917">
    <property type="entry name" value="Sulfatase_N"/>
</dbReference>
<dbReference type="InterPro" id="IPR017850">
    <property type="entry name" value="Alkaline_phosphatase_core_sf"/>
</dbReference>
<evidence type="ECO:0000313" key="5">
    <source>
        <dbReference type="EMBL" id="MDI9867235.1"/>
    </source>
</evidence>
<sequence>MTFGFVPPKPKTPNIVLIFMDDLGYGDIGANGATNYQTPNIDKMASEGIRFTNFLAAQAVCSASRAALLTGCYPNRIGFSGALAPTSTIGINANETTLAEVLKEKGYKTAIYGKWHLGHQKQFLPLQHGFDEYFGLPYSNDMWPVDYDGSPAPEGHFKKKAYPTLPLIQNNERIEDITTLEQQGMLTSRYTEKAVDFIKRNKNNPFFLYLPHSMPHVPINASPRFKGKSQQGLYGDVIMEIDWSIGEVLKALKANGLDKNTLVIVTSDNGPWLNYGNHAGSSGGYREGKGTSYEGGQRVPCVMRWKGTMPEGLVCNKLSSTIDLLPTIAKFCQAKLPSNKIDGLDISELLKGNLSAEPRKSFYYYYRKNSLEAVRKGNWKLVLAHNGRTYEGFQPGNDGYPGQVNENSPVTMALYDLRRDPGERYDVQKTYPKIVEELLQLAEEAREDLGDDITQKTGKNNREAGKE</sequence>
<gene>
    <name evidence="5" type="ORF">QM480_23035</name>
</gene>
<dbReference type="Pfam" id="PF14707">
    <property type="entry name" value="Sulfatase_C"/>
    <property type="match status" value="1"/>
</dbReference>
<protein>
    <submittedName>
        <fullName evidence="5">Sulfatase</fullName>
    </submittedName>
</protein>
<feature type="region of interest" description="Disordered" evidence="3">
    <location>
        <begin position="446"/>
        <end position="467"/>
    </location>
</feature>
<evidence type="ECO:0000256" key="2">
    <source>
        <dbReference type="ARBA" id="ARBA00022801"/>
    </source>
</evidence>
<evidence type="ECO:0000256" key="3">
    <source>
        <dbReference type="SAM" id="MobiDB-lite"/>
    </source>
</evidence>
<dbReference type="EMBL" id="JASHID010000026">
    <property type="protein sequence ID" value="MDI9867235.1"/>
    <property type="molecule type" value="Genomic_DNA"/>
</dbReference>
<dbReference type="PANTHER" id="PTHR42693">
    <property type="entry name" value="ARYLSULFATASE FAMILY MEMBER"/>
    <property type="match status" value="1"/>
</dbReference>
<dbReference type="Proteomes" id="UP001236569">
    <property type="component" value="Unassembled WGS sequence"/>
</dbReference>
<proteinExistence type="inferred from homology"/>
<dbReference type="InterPro" id="IPR050738">
    <property type="entry name" value="Sulfatase"/>
</dbReference>